<protein>
    <submittedName>
        <fullName evidence="1">Uncharacterized protein</fullName>
    </submittedName>
</protein>
<dbReference type="RefSeq" id="WP_338834408.1">
    <property type="nucleotide sequence ID" value="NZ_CP147711.1"/>
</dbReference>
<accession>A0ABZ2P613</accession>
<organism evidence="1 2">
    <name type="scientific">Bradyrhizobium septentrionale</name>
    <dbReference type="NCBI Taxonomy" id="1404411"/>
    <lineage>
        <taxon>Bacteria</taxon>
        <taxon>Pseudomonadati</taxon>
        <taxon>Pseudomonadota</taxon>
        <taxon>Alphaproteobacteria</taxon>
        <taxon>Hyphomicrobiales</taxon>
        <taxon>Nitrobacteraceae</taxon>
        <taxon>Bradyrhizobium</taxon>
    </lineage>
</organism>
<gene>
    <name evidence="1" type="ORF">WDK88_11170</name>
</gene>
<reference evidence="1" key="2">
    <citation type="submission" date="2024-03" db="EMBL/GenBank/DDBJ databases">
        <authorList>
            <person name="Bromfield E.S.P."/>
            <person name="Cloutier S."/>
        </authorList>
    </citation>
    <scope>NUCLEOTIDE SEQUENCE</scope>
    <source>
        <strain evidence="1">5S5</strain>
    </source>
</reference>
<evidence type="ECO:0000313" key="1">
    <source>
        <dbReference type="EMBL" id="WXC82104.1"/>
    </source>
</evidence>
<dbReference type="Proteomes" id="UP001432046">
    <property type="component" value="Chromosome"/>
</dbReference>
<dbReference type="EMBL" id="CP147711">
    <property type="protein sequence ID" value="WXC82104.1"/>
    <property type="molecule type" value="Genomic_DNA"/>
</dbReference>
<name>A0ABZ2P613_9BRAD</name>
<proteinExistence type="predicted"/>
<evidence type="ECO:0000313" key="2">
    <source>
        <dbReference type="Proteomes" id="UP001432046"/>
    </source>
</evidence>
<keyword evidence="2" id="KW-1185">Reference proteome</keyword>
<reference evidence="1" key="1">
    <citation type="journal article" date="2021" name="Int. J. Syst. Evol. Microbiol.">
        <title>Bradyrhizobium septentrionale sp. nov. (sv. septentrionale) and Bradyrhizobium quebecense sp. nov. (sv. septentrionale) associated with legumes native to Canada possess rearranged symbiosis genes and numerous insertion sequences.</title>
        <authorList>
            <person name="Bromfield E.S.P."/>
            <person name="Cloutier S."/>
        </authorList>
    </citation>
    <scope>NUCLEOTIDE SEQUENCE</scope>
    <source>
        <strain evidence="1">5S5</strain>
    </source>
</reference>
<sequence>MDGFYSLHQRLADRSKFEEAYSVLQVADGLVAADLAVRFDIPVRVGSSLKVPDILVADSETGASFYCEVSTLYSAQGHVDQSRLLGAVHTVLIQSAIPAAFAGQILRPIEDEEITGLINRIQWELIEIENDTSFHVVDIDGALQLALAPAALEDRVARMGAGTWIATQFVERGHVGD</sequence>